<keyword evidence="5" id="KW-0444">Lipid biosynthesis</keyword>
<dbReference type="CDD" id="cd07987">
    <property type="entry name" value="LPLAT_MGAT-like"/>
    <property type="match status" value="1"/>
</dbReference>
<gene>
    <name evidence="15" type="ORF">Poli38472_008285</name>
</gene>
<organism evidence="15 16">
    <name type="scientific">Pythium oligandrum</name>
    <name type="common">Mycoparasitic fungus</name>
    <dbReference type="NCBI Taxonomy" id="41045"/>
    <lineage>
        <taxon>Eukaryota</taxon>
        <taxon>Sar</taxon>
        <taxon>Stramenopiles</taxon>
        <taxon>Oomycota</taxon>
        <taxon>Peronosporomycetes</taxon>
        <taxon>Pythiales</taxon>
        <taxon>Pythiaceae</taxon>
        <taxon>Pythium</taxon>
    </lineage>
</organism>
<evidence type="ECO:0000256" key="1">
    <source>
        <dbReference type="ARBA" id="ARBA00004477"/>
    </source>
</evidence>
<dbReference type="GO" id="GO:0006071">
    <property type="term" value="P:glycerol metabolic process"/>
    <property type="evidence" value="ECO:0007669"/>
    <property type="project" value="UniProtKB-KW"/>
</dbReference>
<evidence type="ECO:0000256" key="10">
    <source>
        <dbReference type="ARBA" id="ARBA00022989"/>
    </source>
</evidence>
<evidence type="ECO:0000256" key="6">
    <source>
        <dbReference type="ARBA" id="ARBA00022679"/>
    </source>
</evidence>
<protein>
    <recommendedName>
        <fullName evidence="14">Acyltransferase</fullName>
        <ecNumber evidence="14">2.3.1.-</ecNumber>
    </recommendedName>
</protein>
<reference evidence="15" key="1">
    <citation type="submission" date="2019-03" db="EMBL/GenBank/DDBJ databases">
        <title>Long read genome sequence of the mycoparasitic Pythium oligandrum ATCC 38472 isolated from sugarbeet rhizosphere.</title>
        <authorList>
            <person name="Gaulin E."/>
        </authorList>
    </citation>
    <scope>NUCLEOTIDE SEQUENCE</scope>
    <source>
        <strain evidence="15">ATCC 38472_TT</strain>
    </source>
</reference>
<keyword evidence="13" id="KW-0012">Acyltransferase</keyword>
<sequence length="358" mass="41858">MSSSVEKVSFPNVHARPEQQSFKARFYQECLILSINFTWVLGLAFFVNMYTFSAVSIGRALLSGDPEAVPMSVRCYLGALVLYYSYHYVAHRPEQAPWPEFHQSGRELQAKHPYFRHQICIFDEFEDESLQDHAKAFVKPDDQSLFAFHPHGMLTCGWAVNGVFSKRFKEANARWLVAENLFWFPILRDILRWTSFDTVEKKTFVKYMRQGRNVCFLPGGFEEATVCERGKYRVHVKSKFGFIKLALQHGYKVHPVFSFGEEETYHTFPYFLKQRLMLNRLRVPAAIFIGRLWLFFMPRHDLDMTTVVGKAIQLPKIENPTKEEVAKYHALYVDALVDLFERNKKKYANSPDAKLEVY</sequence>
<keyword evidence="9 14" id="KW-0256">Endoplasmic reticulum</keyword>
<name>A0A8K1CMI7_PYTOL</name>
<dbReference type="OrthoDB" id="264532at2759"/>
<evidence type="ECO:0000256" key="2">
    <source>
        <dbReference type="ARBA" id="ARBA00004771"/>
    </source>
</evidence>
<evidence type="ECO:0000256" key="11">
    <source>
        <dbReference type="ARBA" id="ARBA00023098"/>
    </source>
</evidence>
<dbReference type="AlphaFoldDB" id="A0A8K1CMI7"/>
<keyword evidence="7 14" id="KW-0812">Transmembrane</keyword>
<dbReference type="EC" id="2.3.1.-" evidence="14"/>
<evidence type="ECO:0000256" key="3">
    <source>
        <dbReference type="ARBA" id="ARBA00005189"/>
    </source>
</evidence>
<evidence type="ECO:0000256" key="5">
    <source>
        <dbReference type="ARBA" id="ARBA00022516"/>
    </source>
</evidence>
<evidence type="ECO:0000256" key="4">
    <source>
        <dbReference type="ARBA" id="ARBA00005420"/>
    </source>
</evidence>
<keyword evidence="10 14" id="KW-1133">Transmembrane helix</keyword>
<feature type="transmembrane region" description="Helical" evidence="14">
    <location>
        <begin position="30"/>
        <end position="51"/>
    </location>
</feature>
<evidence type="ECO:0000256" key="13">
    <source>
        <dbReference type="ARBA" id="ARBA00023315"/>
    </source>
</evidence>
<dbReference type="PANTHER" id="PTHR12317">
    <property type="entry name" value="DIACYLGLYCEROL O-ACYLTRANSFERASE"/>
    <property type="match status" value="1"/>
</dbReference>
<dbReference type="Proteomes" id="UP000794436">
    <property type="component" value="Unassembled WGS sequence"/>
</dbReference>
<comment type="pathway">
    <text evidence="2">Glycerolipid metabolism; triacylglycerol biosynthesis.</text>
</comment>
<evidence type="ECO:0000256" key="9">
    <source>
        <dbReference type="ARBA" id="ARBA00022824"/>
    </source>
</evidence>
<dbReference type="InterPro" id="IPR007130">
    <property type="entry name" value="DAGAT"/>
</dbReference>
<keyword evidence="6 14" id="KW-0808">Transferase</keyword>
<evidence type="ECO:0000313" key="15">
    <source>
        <dbReference type="EMBL" id="TMW65643.1"/>
    </source>
</evidence>
<dbReference type="EMBL" id="SPLM01000037">
    <property type="protein sequence ID" value="TMW65643.1"/>
    <property type="molecule type" value="Genomic_DNA"/>
</dbReference>
<evidence type="ECO:0000256" key="14">
    <source>
        <dbReference type="RuleBase" id="RU367023"/>
    </source>
</evidence>
<evidence type="ECO:0000256" key="8">
    <source>
        <dbReference type="ARBA" id="ARBA00022798"/>
    </source>
</evidence>
<dbReference type="GO" id="GO:0019432">
    <property type="term" value="P:triglyceride biosynthetic process"/>
    <property type="evidence" value="ECO:0007669"/>
    <property type="project" value="TreeGrafter"/>
</dbReference>
<keyword evidence="16" id="KW-1185">Reference proteome</keyword>
<comment type="pathway">
    <text evidence="3">Lipid metabolism.</text>
</comment>
<dbReference type="GO" id="GO:0004144">
    <property type="term" value="F:diacylglycerol O-acyltransferase activity"/>
    <property type="evidence" value="ECO:0007669"/>
    <property type="project" value="TreeGrafter"/>
</dbReference>
<dbReference type="PANTHER" id="PTHR12317:SF0">
    <property type="entry name" value="ACYLTRANSFERASE"/>
    <property type="match status" value="1"/>
</dbReference>
<comment type="caution">
    <text evidence="15">The sequence shown here is derived from an EMBL/GenBank/DDBJ whole genome shotgun (WGS) entry which is preliminary data.</text>
</comment>
<proteinExistence type="inferred from homology"/>
<comment type="subcellular location">
    <subcellularLocation>
        <location evidence="1 14">Endoplasmic reticulum membrane</location>
        <topology evidence="1 14">Multi-pass membrane protein</topology>
    </subcellularLocation>
</comment>
<accession>A0A8K1CMI7</accession>
<evidence type="ECO:0000313" key="16">
    <source>
        <dbReference type="Proteomes" id="UP000794436"/>
    </source>
</evidence>
<keyword evidence="12 14" id="KW-0472">Membrane</keyword>
<comment type="similarity">
    <text evidence="4 14">Belongs to the diacylglycerol acyltransferase family.</text>
</comment>
<dbReference type="Pfam" id="PF03982">
    <property type="entry name" value="DAGAT"/>
    <property type="match status" value="1"/>
</dbReference>
<dbReference type="GO" id="GO:0005789">
    <property type="term" value="C:endoplasmic reticulum membrane"/>
    <property type="evidence" value="ECO:0007669"/>
    <property type="project" value="UniProtKB-SubCell"/>
</dbReference>
<keyword evidence="8" id="KW-0319">Glycerol metabolism</keyword>
<evidence type="ECO:0000256" key="7">
    <source>
        <dbReference type="ARBA" id="ARBA00022692"/>
    </source>
</evidence>
<comment type="caution">
    <text evidence="14">Lacks conserved residue(s) required for the propagation of feature annotation.</text>
</comment>
<keyword evidence="11" id="KW-0443">Lipid metabolism</keyword>
<evidence type="ECO:0000256" key="12">
    <source>
        <dbReference type="ARBA" id="ARBA00023136"/>
    </source>
</evidence>